<dbReference type="Proteomes" id="UP000255066">
    <property type="component" value="Unassembled WGS sequence"/>
</dbReference>
<keyword evidence="9" id="KW-1185">Reference proteome</keyword>
<gene>
    <name evidence="8" type="primary">tcmN_2</name>
    <name evidence="7" type="ORF">Lbir_0590</name>
    <name evidence="8" type="ORF">NCTC12437_01607</name>
</gene>
<name>A0A378I9W9_9GAMM</name>
<evidence type="ECO:0000256" key="4">
    <source>
        <dbReference type="PIRSR" id="PIRSR005739-1"/>
    </source>
</evidence>
<dbReference type="Gene3D" id="3.40.50.150">
    <property type="entry name" value="Vaccinia Virus protein VP39"/>
    <property type="match status" value="1"/>
</dbReference>
<feature type="domain" description="O-methyltransferase dimerisation" evidence="6">
    <location>
        <begin position="19"/>
        <end position="86"/>
    </location>
</feature>
<accession>A0A378I9W9</accession>
<dbReference type="GO" id="GO:0046983">
    <property type="term" value="F:protein dimerization activity"/>
    <property type="evidence" value="ECO:0007669"/>
    <property type="project" value="InterPro"/>
</dbReference>
<dbReference type="Pfam" id="PF08100">
    <property type="entry name" value="Dimerisation"/>
    <property type="match status" value="1"/>
</dbReference>
<dbReference type="InterPro" id="IPR012967">
    <property type="entry name" value="COMT_dimerisation"/>
</dbReference>
<evidence type="ECO:0000313" key="9">
    <source>
        <dbReference type="Proteomes" id="UP000054735"/>
    </source>
</evidence>
<dbReference type="InterPro" id="IPR001077">
    <property type="entry name" value="COMT_C"/>
</dbReference>
<reference evidence="7 9" key="1">
    <citation type="submission" date="2015-11" db="EMBL/GenBank/DDBJ databases">
        <title>Genomic analysis of 38 Legionella species identifies large and diverse effector repertoires.</title>
        <authorList>
            <person name="Burstein D."/>
            <person name="Amaro F."/>
            <person name="Zusman T."/>
            <person name="Lifshitz Z."/>
            <person name="Cohen O."/>
            <person name="Gilbert J.A."/>
            <person name="Pupko T."/>
            <person name="Shuman H.A."/>
            <person name="Segal G."/>
        </authorList>
    </citation>
    <scope>NUCLEOTIDE SEQUENCE [LARGE SCALE GENOMIC DNA]</scope>
    <source>
        <strain evidence="7 9">CDC#1407-AL-14</strain>
    </source>
</reference>
<evidence type="ECO:0000313" key="8">
    <source>
        <dbReference type="EMBL" id="STX31833.1"/>
    </source>
</evidence>
<dbReference type="GO" id="GO:0008171">
    <property type="term" value="F:O-methyltransferase activity"/>
    <property type="evidence" value="ECO:0007669"/>
    <property type="project" value="InterPro"/>
</dbReference>
<dbReference type="PIRSF" id="PIRSF005739">
    <property type="entry name" value="O-mtase"/>
    <property type="match status" value="1"/>
</dbReference>
<protein>
    <submittedName>
        <fullName evidence="8">O-methyltransferase</fullName>
    </submittedName>
</protein>
<dbReference type="SUPFAM" id="SSF46785">
    <property type="entry name" value="Winged helix' DNA-binding domain"/>
    <property type="match status" value="1"/>
</dbReference>
<dbReference type="PANTHER" id="PTHR43712:SF2">
    <property type="entry name" value="O-METHYLTRANSFERASE CICE"/>
    <property type="match status" value="1"/>
</dbReference>
<dbReference type="EMBL" id="UGNW01000001">
    <property type="protein sequence ID" value="STX31833.1"/>
    <property type="molecule type" value="Genomic_DNA"/>
</dbReference>
<dbReference type="InterPro" id="IPR036388">
    <property type="entry name" value="WH-like_DNA-bd_sf"/>
</dbReference>
<dbReference type="InterPro" id="IPR016461">
    <property type="entry name" value="COMT-like"/>
</dbReference>
<evidence type="ECO:0000259" key="6">
    <source>
        <dbReference type="Pfam" id="PF08100"/>
    </source>
</evidence>
<dbReference type="OrthoDB" id="9766840at2"/>
<evidence type="ECO:0000256" key="1">
    <source>
        <dbReference type="ARBA" id="ARBA00022603"/>
    </source>
</evidence>
<keyword evidence="1 8" id="KW-0489">Methyltransferase</keyword>
<evidence type="ECO:0000256" key="3">
    <source>
        <dbReference type="ARBA" id="ARBA00022691"/>
    </source>
</evidence>
<dbReference type="Pfam" id="PF00891">
    <property type="entry name" value="Methyltransf_2"/>
    <property type="match status" value="1"/>
</dbReference>
<evidence type="ECO:0000259" key="5">
    <source>
        <dbReference type="Pfam" id="PF00891"/>
    </source>
</evidence>
<reference evidence="8 10" key="2">
    <citation type="submission" date="2018-06" db="EMBL/GenBank/DDBJ databases">
        <authorList>
            <consortium name="Pathogen Informatics"/>
            <person name="Doyle S."/>
        </authorList>
    </citation>
    <scope>NUCLEOTIDE SEQUENCE [LARGE SCALE GENOMIC DNA]</scope>
    <source>
        <strain evidence="8 10">NCTC12437</strain>
    </source>
</reference>
<evidence type="ECO:0000313" key="10">
    <source>
        <dbReference type="Proteomes" id="UP000255066"/>
    </source>
</evidence>
<dbReference type="EMBL" id="LNXT01000006">
    <property type="protein sequence ID" value="KTC75216.1"/>
    <property type="molecule type" value="Genomic_DNA"/>
</dbReference>
<dbReference type="PANTHER" id="PTHR43712">
    <property type="entry name" value="PUTATIVE (AFU_ORTHOLOGUE AFUA_4G14580)-RELATED"/>
    <property type="match status" value="1"/>
</dbReference>
<feature type="domain" description="O-methyltransferase C-terminal" evidence="5">
    <location>
        <begin position="112"/>
        <end position="313"/>
    </location>
</feature>
<dbReference type="InterPro" id="IPR036390">
    <property type="entry name" value="WH_DNA-bd_sf"/>
</dbReference>
<dbReference type="STRING" id="28083.Lbir_0590"/>
<dbReference type="PROSITE" id="PS51683">
    <property type="entry name" value="SAM_OMT_II"/>
    <property type="match status" value="1"/>
</dbReference>
<keyword evidence="2 8" id="KW-0808">Transferase</keyword>
<dbReference type="RefSeq" id="WP_058522701.1">
    <property type="nucleotide sequence ID" value="NZ_CAAAHV010000022.1"/>
</dbReference>
<dbReference type="AlphaFoldDB" id="A0A378I9W9"/>
<dbReference type="Gene3D" id="1.10.10.10">
    <property type="entry name" value="Winged helix-like DNA-binding domain superfamily/Winged helix DNA-binding domain"/>
    <property type="match status" value="1"/>
</dbReference>
<dbReference type="SUPFAM" id="SSF53335">
    <property type="entry name" value="S-adenosyl-L-methionine-dependent methyltransferases"/>
    <property type="match status" value="1"/>
</dbReference>
<proteinExistence type="predicted"/>
<sequence length="333" mass="38022">MHAKNEAPHVQLATMSRWYVVSRAIHTVASLGIANHMSELPVSIEQIAKETGAHPPLLGRLLQFLSAYGLFKYHEPDSYSLTELSKPLRDDDPHSIRDVLRMVDDRWWDAFSVLDKSLKNGKSAFAYKHGEEFFSFLSKHPEKQENFDRGMAKLSTYDDEPIAKAFDFSRFSSLVDMGGGRGGMAKAIHKHHPELPITVFDSPSVINQLSPSDFPQQITLQAGDFFEDIPAADAYLYKGVLHDFNDEMMRKILDNCHQRMPQSSTLLIAEQVMPVNDLPHPNKTMDIVMMVLLDGRQRTLEEWQKYIEPVGFKFENSYPTSSVFSLMEFRRLV</sequence>
<feature type="active site" description="Proton acceptor" evidence="4">
    <location>
        <position position="242"/>
    </location>
</feature>
<organism evidence="8 10">
    <name type="scientific">Legionella birminghamensis</name>
    <dbReference type="NCBI Taxonomy" id="28083"/>
    <lineage>
        <taxon>Bacteria</taxon>
        <taxon>Pseudomonadati</taxon>
        <taxon>Pseudomonadota</taxon>
        <taxon>Gammaproteobacteria</taxon>
        <taxon>Legionellales</taxon>
        <taxon>Legionellaceae</taxon>
        <taxon>Legionella</taxon>
    </lineage>
</organism>
<evidence type="ECO:0000313" key="7">
    <source>
        <dbReference type="EMBL" id="KTC75216.1"/>
    </source>
</evidence>
<keyword evidence="3" id="KW-0949">S-adenosyl-L-methionine</keyword>
<dbReference type="GO" id="GO:0032259">
    <property type="term" value="P:methylation"/>
    <property type="evidence" value="ECO:0007669"/>
    <property type="project" value="UniProtKB-KW"/>
</dbReference>
<dbReference type="Proteomes" id="UP000054735">
    <property type="component" value="Unassembled WGS sequence"/>
</dbReference>
<dbReference type="InterPro" id="IPR029063">
    <property type="entry name" value="SAM-dependent_MTases_sf"/>
</dbReference>
<evidence type="ECO:0000256" key="2">
    <source>
        <dbReference type="ARBA" id="ARBA00022679"/>
    </source>
</evidence>